<feature type="transmembrane region" description="Helical" evidence="11">
    <location>
        <begin position="642"/>
        <end position="663"/>
    </location>
</feature>
<dbReference type="InterPro" id="IPR000372">
    <property type="entry name" value="LRRNT"/>
</dbReference>
<protein>
    <submittedName>
        <fullName evidence="15">Leucine-rich repeat-containing G-protein coupled receptor 6</fullName>
    </submittedName>
</protein>
<feature type="transmembrane region" description="Helical" evidence="11">
    <location>
        <begin position="684"/>
        <end position="706"/>
    </location>
</feature>
<feature type="transmembrane region" description="Helical" evidence="11">
    <location>
        <begin position="560"/>
        <end position="585"/>
    </location>
</feature>
<feature type="transmembrane region" description="Helical" evidence="11">
    <location>
        <begin position="597"/>
        <end position="622"/>
    </location>
</feature>
<proteinExistence type="predicted"/>
<dbReference type="Gene3D" id="3.80.10.10">
    <property type="entry name" value="Ribonuclease Inhibitor"/>
    <property type="match status" value="1"/>
</dbReference>
<dbReference type="Gene3D" id="1.20.1070.10">
    <property type="entry name" value="Rhodopsin 7-helix transmembrane proteins"/>
    <property type="match status" value="1"/>
</dbReference>
<reference evidence="15" key="1">
    <citation type="submission" date="2025-08" db="UniProtKB">
        <authorList>
            <consortium name="RefSeq"/>
        </authorList>
    </citation>
    <scope>IDENTIFICATION</scope>
    <source>
        <tissue evidence="15">Muscle</tissue>
    </source>
</reference>
<organism evidence="14 15">
    <name type="scientific">Phyllostomus discolor</name>
    <name type="common">pale spear-nosed bat</name>
    <dbReference type="NCBI Taxonomy" id="89673"/>
    <lineage>
        <taxon>Eukaryota</taxon>
        <taxon>Metazoa</taxon>
        <taxon>Chordata</taxon>
        <taxon>Craniata</taxon>
        <taxon>Vertebrata</taxon>
        <taxon>Euteleostomi</taxon>
        <taxon>Mammalia</taxon>
        <taxon>Eutheria</taxon>
        <taxon>Laurasiatheria</taxon>
        <taxon>Chiroptera</taxon>
        <taxon>Yangochiroptera</taxon>
        <taxon>Phyllostomidae</taxon>
        <taxon>Phyllostominae</taxon>
        <taxon>Phyllostomus</taxon>
    </lineage>
</organism>
<evidence type="ECO:0000256" key="3">
    <source>
        <dbReference type="ARBA" id="ARBA00022614"/>
    </source>
</evidence>
<dbReference type="PROSITE" id="PS51450">
    <property type="entry name" value="LRR"/>
    <property type="match status" value="4"/>
</dbReference>
<dbReference type="Proteomes" id="UP000504628">
    <property type="component" value="Chromosome 15"/>
</dbReference>
<evidence type="ECO:0000256" key="11">
    <source>
        <dbReference type="SAM" id="Phobius"/>
    </source>
</evidence>
<dbReference type="InterPro" id="IPR001611">
    <property type="entry name" value="Leu-rich_rpt"/>
</dbReference>
<dbReference type="AlphaFoldDB" id="A0A6J2NAE0"/>
<dbReference type="GO" id="GO:0009755">
    <property type="term" value="P:hormone-mediated signaling pathway"/>
    <property type="evidence" value="ECO:0007669"/>
    <property type="project" value="TreeGrafter"/>
</dbReference>
<dbReference type="SMART" id="SM00365">
    <property type="entry name" value="LRR_SD22"/>
    <property type="match status" value="5"/>
</dbReference>
<keyword evidence="11" id="KW-0812">Transmembrane</keyword>
<evidence type="ECO:0000256" key="5">
    <source>
        <dbReference type="ARBA" id="ARBA00022737"/>
    </source>
</evidence>
<evidence type="ECO:0000313" key="15">
    <source>
        <dbReference type="RefSeq" id="XP_028386915.1"/>
    </source>
</evidence>
<dbReference type="SUPFAM" id="SSF81321">
    <property type="entry name" value="Family A G protein-coupled receptor-like"/>
    <property type="match status" value="1"/>
</dbReference>
<dbReference type="PRINTS" id="PR00373">
    <property type="entry name" value="GLYCHORMONER"/>
</dbReference>
<keyword evidence="3" id="KW-0433">Leucine-rich repeat</keyword>
<evidence type="ECO:0000256" key="1">
    <source>
        <dbReference type="ARBA" id="ARBA00004651"/>
    </source>
</evidence>
<dbReference type="GO" id="GO:0008528">
    <property type="term" value="F:G protein-coupled peptide receptor activity"/>
    <property type="evidence" value="ECO:0007669"/>
    <property type="project" value="TreeGrafter"/>
</dbReference>
<dbReference type="FunFam" id="3.80.10.10:FF:000028">
    <property type="entry name" value="leucine-rich repeat-containing G-protein coupled receptor 4 isoform X1"/>
    <property type="match status" value="1"/>
</dbReference>
<dbReference type="PANTHER" id="PTHR24372:SF73">
    <property type="entry name" value="LEUCINE RICH REPEAT CONTAINING G PROTEIN-COUPLED RECEPTOR 6"/>
    <property type="match status" value="1"/>
</dbReference>
<evidence type="ECO:0000256" key="8">
    <source>
        <dbReference type="ARBA" id="ARBA00023170"/>
    </source>
</evidence>
<keyword evidence="6" id="KW-0297">G-protein coupled receptor</keyword>
<keyword evidence="9" id="KW-0807">Transducer</keyword>
<evidence type="ECO:0000313" key="14">
    <source>
        <dbReference type="Proteomes" id="UP000504628"/>
    </source>
</evidence>
<dbReference type="InterPro" id="IPR002131">
    <property type="entry name" value="Gphrmn_rcpt_fam"/>
</dbReference>
<dbReference type="CTD" id="59352"/>
<dbReference type="InterPro" id="IPR032675">
    <property type="entry name" value="LRR_dom_sf"/>
</dbReference>
<sequence>MPCAPGLRALWLCAALCASPCAPQPGPAPAACPAPCHCQEDGVMLSADCSELGLSAVPRDLAPLTAYLDLSMNNLTELQPGRFRHLRFLEELRLSGNRLSRIPGGAFSGLHSLKILMLQNNQLGGVPAEALRQLPSLQSLRLDANLISLVPERSFEGLSRLRHLWLDDNALTEVPVRALNNLPALQAMTLALNRISHVPDYAFQNLSSLVVLHLHNNRIQHLGTHSFEGLRSLETLDLNHNELHQFPVAVRTLGRLQELGFHNNNIRAIPEKAFVGNPLLQAIHFYDNPIQSVGRSAFQDLPKLHTLSLNGATDLQEFPDLKGTTSLEALTLTRAGVRLLPPGMCQQLPRLRILELSHNRIEELPSLHRCQKLEEIGLQHNRIWEVGADTFRQLSSLRALDLSWNAIRSIHPEAFATLRSLVKLDLRDNQLTALPLAGLGGLVHLKLRGNPALSQAFSKDSFPKLRILEAPHAYQCCAYGGLCAGLLKAPRPREADGVHPEDEEAPKSPLGLLSGQAESHYDLDLDELQLEAEDRRPQPSVQCSPVPGPFKPCEHLFESWAVRLAVWAVAVLSLLGNALVLLSVFAGGPGPLPPVKFVVGAIAGANTVTGVSCGLLASVDALTFGRFAEYGARWESGPGCRATGFLAVLGSEASALLLALAALQCGASASCARARGKAPALGSVRAGALGCLALAGLAAALPLASVGDYGASPLCLPYTPPEGRPAAPGFAVALVVLHSLCFLVAACAHIRLYCELPRGTPGTAGDGALARHVAWLILADGLLHCPVAFLSVASTLGLLPVAPEAVKSVLLLVLPLPACLNPLLFLLSSPHLREDLGRLWPRAGAARPLVSAAAGHLQKSACDSTQALVAFSDVDLVLEASEATRSPGPEPCGFPAGALVSQGATGLEGGCCVEPEGTRFENQQPSMDRELLLRAEGAAPGGGRSSVGRGGPSSGSAFASHV</sequence>
<keyword evidence="11" id="KW-1133">Transmembrane helix</keyword>
<keyword evidence="2" id="KW-1003">Cell membrane</keyword>
<evidence type="ECO:0000256" key="4">
    <source>
        <dbReference type="ARBA" id="ARBA00022729"/>
    </source>
</evidence>
<evidence type="ECO:0000259" key="13">
    <source>
        <dbReference type="SMART" id="SM00013"/>
    </source>
</evidence>
<dbReference type="OrthoDB" id="1883493at2759"/>
<feature type="compositionally biased region" description="Gly residues" evidence="10">
    <location>
        <begin position="939"/>
        <end position="953"/>
    </location>
</feature>
<dbReference type="SMART" id="SM00369">
    <property type="entry name" value="LRR_TYP"/>
    <property type="match status" value="13"/>
</dbReference>
<evidence type="ECO:0000256" key="7">
    <source>
        <dbReference type="ARBA" id="ARBA00023157"/>
    </source>
</evidence>
<dbReference type="InParanoid" id="A0A6J2NAE0"/>
<dbReference type="SUPFAM" id="SSF52058">
    <property type="entry name" value="L domain-like"/>
    <property type="match status" value="2"/>
</dbReference>
<evidence type="ECO:0000256" key="9">
    <source>
        <dbReference type="ARBA" id="ARBA00023224"/>
    </source>
</evidence>
<dbReference type="GeneID" id="114512246"/>
<name>A0A6J2NAE0_9CHIR</name>
<evidence type="ECO:0000256" key="6">
    <source>
        <dbReference type="ARBA" id="ARBA00023040"/>
    </source>
</evidence>
<feature type="domain" description="LRRNT" evidence="13">
    <location>
        <begin position="31"/>
        <end position="67"/>
    </location>
</feature>
<evidence type="ECO:0000256" key="12">
    <source>
        <dbReference type="SAM" id="SignalP"/>
    </source>
</evidence>
<comment type="subcellular location">
    <subcellularLocation>
        <location evidence="1">Cell membrane</location>
        <topology evidence="1">Multi-pass membrane protein</topology>
    </subcellularLocation>
</comment>
<keyword evidence="7" id="KW-1015">Disulfide bond</keyword>
<keyword evidence="14" id="KW-1185">Reference proteome</keyword>
<dbReference type="KEGG" id="pdic:114512246"/>
<gene>
    <name evidence="15" type="primary">LGR6</name>
</gene>
<feature type="region of interest" description="Disordered" evidence="10">
    <location>
        <begin position="936"/>
        <end position="962"/>
    </location>
</feature>
<dbReference type="PANTHER" id="PTHR24372">
    <property type="entry name" value="GLYCOPROTEIN HORMONE RECEPTOR"/>
    <property type="match status" value="1"/>
</dbReference>
<keyword evidence="5" id="KW-0677">Repeat</keyword>
<dbReference type="RefSeq" id="XP_028386915.1">
    <property type="nucleotide sequence ID" value="XM_028531114.2"/>
</dbReference>
<feature type="chain" id="PRO_5026695137" evidence="12">
    <location>
        <begin position="24"/>
        <end position="962"/>
    </location>
</feature>
<keyword evidence="11" id="KW-0472">Membrane</keyword>
<keyword evidence="8 15" id="KW-0675">Receptor</keyword>
<dbReference type="FunCoup" id="A0A6J2NAE0">
    <property type="interactions" value="42"/>
</dbReference>
<accession>A0A6J2NAE0</accession>
<feature type="signal peptide" evidence="12">
    <location>
        <begin position="1"/>
        <end position="23"/>
    </location>
</feature>
<dbReference type="GO" id="GO:0007189">
    <property type="term" value="P:adenylate cyclase-activating G protein-coupled receptor signaling pathway"/>
    <property type="evidence" value="ECO:0007669"/>
    <property type="project" value="TreeGrafter"/>
</dbReference>
<dbReference type="GO" id="GO:0005886">
    <property type="term" value="C:plasma membrane"/>
    <property type="evidence" value="ECO:0007669"/>
    <property type="project" value="UniProtKB-SubCell"/>
</dbReference>
<dbReference type="Pfam" id="PF13855">
    <property type="entry name" value="LRR_8"/>
    <property type="match status" value="4"/>
</dbReference>
<dbReference type="SMART" id="SM00013">
    <property type="entry name" value="LRRNT"/>
    <property type="match status" value="1"/>
</dbReference>
<evidence type="ECO:0000256" key="10">
    <source>
        <dbReference type="SAM" id="MobiDB-lite"/>
    </source>
</evidence>
<evidence type="ECO:0000256" key="2">
    <source>
        <dbReference type="ARBA" id="ARBA00022475"/>
    </source>
</evidence>
<dbReference type="SMART" id="SM00364">
    <property type="entry name" value="LRR_BAC"/>
    <property type="match status" value="7"/>
</dbReference>
<feature type="transmembrane region" description="Helical" evidence="11">
    <location>
        <begin position="726"/>
        <end position="752"/>
    </location>
</feature>
<dbReference type="GO" id="GO:0016500">
    <property type="term" value="F:protein-hormone receptor activity"/>
    <property type="evidence" value="ECO:0007669"/>
    <property type="project" value="InterPro"/>
</dbReference>
<dbReference type="InterPro" id="IPR003591">
    <property type="entry name" value="Leu-rich_rpt_typical-subtyp"/>
</dbReference>
<keyword evidence="4 12" id="KW-0732">Signal</keyword>